<sequence length="190" mass="20535">MLQSGSTLQIHAWPGSEAAQPVIIVAPDSSPDYWSDFVSGLTQSHSAIFAEVSSPYDLLMLIWEIGEPTLLLGEGLEAAHWISKIVDIAPGAVNATIICDGDIPASRINQMHDVPTLILRGRQSTIQSHQQAVQMHERLRNSTLAEPEHCGNYLARYEPDVAAAAVNWFIAGTKVISNDFSNLSTADTGS</sequence>
<reference evidence="1" key="1">
    <citation type="submission" date="2018-05" db="EMBL/GenBank/DDBJ databases">
        <authorList>
            <person name="Lanie J.A."/>
            <person name="Ng W.-L."/>
            <person name="Kazmierczak K.M."/>
            <person name="Andrzejewski T.M."/>
            <person name="Davidsen T.M."/>
            <person name="Wayne K.J."/>
            <person name="Tettelin H."/>
            <person name="Glass J.I."/>
            <person name="Rusch D."/>
            <person name="Podicherti R."/>
            <person name="Tsui H.-C.T."/>
            <person name="Winkler M.E."/>
        </authorList>
    </citation>
    <scope>NUCLEOTIDE SEQUENCE</scope>
</reference>
<organism evidence="1">
    <name type="scientific">marine metagenome</name>
    <dbReference type="NCBI Taxonomy" id="408172"/>
    <lineage>
        <taxon>unclassified sequences</taxon>
        <taxon>metagenomes</taxon>
        <taxon>ecological metagenomes</taxon>
    </lineage>
</organism>
<dbReference type="Gene3D" id="3.40.50.1820">
    <property type="entry name" value="alpha/beta hydrolase"/>
    <property type="match status" value="1"/>
</dbReference>
<protein>
    <recommendedName>
        <fullName evidence="2">Alpha/beta hydrolase</fullName>
    </recommendedName>
</protein>
<dbReference type="SUPFAM" id="SSF53474">
    <property type="entry name" value="alpha/beta-Hydrolases"/>
    <property type="match status" value="1"/>
</dbReference>
<dbReference type="AlphaFoldDB" id="A0A381S1U2"/>
<evidence type="ECO:0008006" key="2">
    <source>
        <dbReference type="Google" id="ProtNLM"/>
    </source>
</evidence>
<name>A0A381S1U2_9ZZZZ</name>
<evidence type="ECO:0000313" key="1">
    <source>
        <dbReference type="EMBL" id="SUZ98020.1"/>
    </source>
</evidence>
<proteinExistence type="predicted"/>
<accession>A0A381S1U2</accession>
<gene>
    <name evidence="1" type="ORF">METZ01_LOCUS50874</name>
</gene>
<dbReference type="InterPro" id="IPR029058">
    <property type="entry name" value="AB_hydrolase_fold"/>
</dbReference>
<dbReference type="EMBL" id="UINC01002564">
    <property type="protein sequence ID" value="SUZ98020.1"/>
    <property type="molecule type" value="Genomic_DNA"/>
</dbReference>